<dbReference type="Proteomes" id="UP001632038">
    <property type="component" value="Unassembled WGS sequence"/>
</dbReference>
<evidence type="ECO:0008006" key="3">
    <source>
        <dbReference type="Google" id="ProtNLM"/>
    </source>
</evidence>
<name>A0ABD3E2K2_9LAMI</name>
<sequence length="82" mass="8935">MKDYGAAESWTKFTISGCFGDLFKPLCFIGEGEEEVVLLVEGPRLVVYNVNQGTLRDMVVVDRVQGIFLDGGTFVESLVSAA</sequence>
<organism evidence="1 2">
    <name type="scientific">Castilleja foliolosa</name>
    <dbReference type="NCBI Taxonomy" id="1961234"/>
    <lineage>
        <taxon>Eukaryota</taxon>
        <taxon>Viridiplantae</taxon>
        <taxon>Streptophyta</taxon>
        <taxon>Embryophyta</taxon>
        <taxon>Tracheophyta</taxon>
        <taxon>Spermatophyta</taxon>
        <taxon>Magnoliopsida</taxon>
        <taxon>eudicotyledons</taxon>
        <taxon>Gunneridae</taxon>
        <taxon>Pentapetalae</taxon>
        <taxon>asterids</taxon>
        <taxon>lamiids</taxon>
        <taxon>Lamiales</taxon>
        <taxon>Orobanchaceae</taxon>
        <taxon>Pedicularideae</taxon>
        <taxon>Castillejinae</taxon>
        <taxon>Castilleja</taxon>
    </lineage>
</organism>
<comment type="caution">
    <text evidence="1">The sequence shown here is derived from an EMBL/GenBank/DDBJ whole genome shotgun (WGS) entry which is preliminary data.</text>
</comment>
<proteinExistence type="predicted"/>
<evidence type="ECO:0000313" key="1">
    <source>
        <dbReference type="EMBL" id="KAL3648711.1"/>
    </source>
</evidence>
<gene>
    <name evidence="1" type="ORF">CASFOL_005114</name>
</gene>
<reference evidence="2" key="1">
    <citation type="journal article" date="2024" name="IScience">
        <title>Strigolactones Initiate the Formation of Haustorium-like Structures in Castilleja.</title>
        <authorList>
            <person name="Buerger M."/>
            <person name="Peterson D."/>
            <person name="Chory J."/>
        </authorList>
    </citation>
    <scope>NUCLEOTIDE SEQUENCE [LARGE SCALE GENOMIC DNA]</scope>
</reference>
<protein>
    <recommendedName>
        <fullName evidence="3">F-box protein</fullName>
    </recommendedName>
</protein>
<dbReference type="AlphaFoldDB" id="A0ABD3E2K2"/>
<keyword evidence="2" id="KW-1185">Reference proteome</keyword>
<dbReference type="EMBL" id="JAVIJP010000007">
    <property type="protein sequence ID" value="KAL3648711.1"/>
    <property type="molecule type" value="Genomic_DNA"/>
</dbReference>
<evidence type="ECO:0000313" key="2">
    <source>
        <dbReference type="Proteomes" id="UP001632038"/>
    </source>
</evidence>
<accession>A0ABD3E2K2</accession>